<dbReference type="CDD" id="cd00371">
    <property type="entry name" value="HMA"/>
    <property type="match status" value="1"/>
</dbReference>
<feature type="domain" description="HMA" evidence="2">
    <location>
        <begin position="3"/>
        <end position="88"/>
    </location>
</feature>
<dbReference type="EMBL" id="CAKKNE010000003">
    <property type="protein sequence ID" value="CAH0372309.1"/>
    <property type="molecule type" value="Genomic_DNA"/>
</dbReference>
<evidence type="ECO:0000313" key="4">
    <source>
        <dbReference type="Proteomes" id="UP000789595"/>
    </source>
</evidence>
<dbReference type="InterPro" id="IPR006121">
    <property type="entry name" value="HMA_dom"/>
</dbReference>
<dbReference type="SUPFAM" id="SSF55008">
    <property type="entry name" value="HMA, heavy metal-associated domain"/>
    <property type="match status" value="1"/>
</dbReference>
<dbReference type="OrthoDB" id="666972at2759"/>
<dbReference type="Gene3D" id="3.30.70.100">
    <property type="match status" value="1"/>
</dbReference>
<dbReference type="Proteomes" id="UP000789595">
    <property type="component" value="Unassembled WGS sequence"/>
</dbReference>
<evidence type="ECO:0000256" key="1">
    <source>
        <dbReference type="ARBA" id="ARBA00022723"/>
    </source>
</evidence>
<evidence type="ECO:0000259" key="2">
    <source>
        <dbReference type="PROSITE" id="PS50846"/>
    </source>
</evidence>
<evidence type="ECO:0000313" key="3">
    <source>
        <dbReference type="EMBL" id="CAH0372309.1"/>
    </source>
</evidence>
<reference evidence="3" key="1">
    <citation type="submission" date="2021-11" db="EMBL/GenBank/DDBJ databases">
        <authorList>
            <consortium name="Genoscope - CEA"/>
            <person name="William W."/>
        </authorList>
    </citation>
    <scope>NUCLEOTIDE SEQUENCE</scope>
</reference>
<name>A0A8J2WY76_9STRA</name>
<gene>
    <name evidence="3" type="ORF">PECAL_3P22940</name>
</gene>
<organism evidence="3 4">
    <name type="scientific">Pelagomonas calceolata</name>
    <dbReference type="NCBI Taxonomy" id="35677"/>
    <lineage>
        <taxon>Eukaryota</taxon>
        <taxon>Sar</taxon>
        <taxon>Stramenopiles</taxon>
        <taxon>Ochrophyta</taxon>
        <taxon>Pelagophyceae</taxon>
        <taxon>Pelagomonadales</taxon>
        <taxon>Pelagomonadaceae</taxon>
        <taxon>Pelagomonas</taxon>
    </lineage>
</organism>
<dbReference type="GO" id="GO:0046872">
    <property type="term" value="F:metal ion binding"/>
    <property type="evidence" value="ECO:0007669"/>
    <property type="project" value="UniProtKB-KW"/>
</dbReference>
<accession>A0A8J2WY76</accession>
<protein>
    <recommendedName>
        <fullName evidence="2">HMA domain-containing protein</fullName>
    </recommendedName>
</protein>
<keyword evidence="1" id="KW-0479">Metal-binding</keyword>
<dbReference type="InterPro" id="IPR036163">
    <property type="entry name" value="HMA_dom_sf"/>
</dbReference>
<dbReference type="PROSITE" id="PS01047">
    <property type="entry name" value="HMA_1"/>
    <property type="match status" value="1"/>
</dbReference>
<comment type="caution">
    <text evidence="3">The sequence shown here is derived from an EMBL/GenBank/DDBJ whole genome shotgun (WGS) entry which is preliminary data.</text>
</comment>
<dbReference type="PROSITE" id="PS50846">
    <property type="entry name" value="HMA_2"/>
    <property type="match status" value="1"/>
</dbReference>
<dbReference type="Pfam" id="PF00403">
    <property type="entry name" value="HMA"/>
    <property type="match status" value="1"/>
</dbReference>
<dbReference type="InterPro" id="IPR017969">
    <property type="entry name" value="Heavy-metal-associated_CS"/>
</dbReference>
<dbReference type="AlphaFoldDB" id="A0A8J2WY76"/>
<proteinExistence type="predicted"/>
<sequence>MAPSSVTLNVKMTCQACVKRVTSTLEALPFVSRADVSLEKGTATGTLQGAFPGCDCPKPDGKCPCGDACQCAATAMSKALVDAGYVVTPCGGGKGPCPAVALGTCTCGPNCECGDDCQCALCPGVSVKGKTIEVKVEHALVLAGLAGLALGYALGKRGAK</sequence>
<keyword evidence="4" id="KW-1185">Reference proteome</keyword>